<evidence type="ECO:0000313" key="3">
    <source>
        <dbReference type="Proteomes" id="UP000613177"/>
    </source>
</evidence>
<organism evidence="2 3">
    <name type="scientific">Thamnidium elegans</name>
    <dbReference type="NCBI Taxonomy" id="101142"/>
    <lineage>
        <taxon>Eukaryota</taxon>
        <taxon>Fungi</taxon>
        <taxon>Fungi incertae sedis</taxon>
        <taxon>Mucoromycota</taxon>
        <taxon>Mucoromycotina</taxon>
        <taxon>Mucoromycetes</taxon>
        <taxon>Mucorales</taxon>
        <taxon>Mucorineae</taxon>
        <taxon>Mucoraceae</taxon>
        <taxon>Thamnidium</taxon>
    </lineage>
</organism>
<dbReference type="Proteomes" id="UP000613177">
    <property type="component" value="Unassembled WGS sequence"/>
</dbReference>
<sequence>MPHKRAKASIRKARKAEVDLPVTGDDAMSSADTPKGFSRLFRFKEMAIKRQQEKVDIKNGVKTEDSTKNIGIQPGEKMKDFVQRVESEYKSDMLSAQKASKPVSDRKKRNQETRKQKKTAKILKEAEFFGGRDFDDLKDNVKFGEVADAPPVLNKIPKVRGREKQIMEAAKLKQAAATAKGKTTTETPAAGKKDTGYESEEDENMKLLKASHKRSLKQMSAAARRQLDNERDMVIEAYRAKKAKRMEGSGFAK</sequence>
<dbReference type="AlphaFoldDB" id="A0A8H7SZN2"/>
<dbReference type="OrthoDB" id="5876637at2759"/>
<name>A0A8H7SZN2_9FUNG</name>
<reference evidence="2" key="1">
    <citation type="submission" date="2021-01" db="EMBL/GenBank/DDBJ databases">
        <title>Metabolic potential, ecology and presence of endohyphal bacteria is reflected in genomic diversity of Mucoromycotina.</title>
        <authorList>
            <person name="Muszewska A."/>
            <person name="Okrasinska A."/>
            <person name="Steczkiewicz K."/>
            <person name="Drgas O."/>
            <person name="Orlowska M."/>
            <person name="Perlinska-Lenart U."/>
            <person name="Aleksandrzak-Piekarczyk T."/>
            <person name="Szatraj K."/>
            <person name="Zielenkiewicz U."/>
            <person name="Pilsyk S."/>
            <person name="Malc E."/>
            <person name="Mieczkowski P."/>
            <person name="Kruszewska J.S."/>
            <person name="Biernat P."/>
            <person name="Pawlowska J."/>
        </authorList>
    </citation>
    <scope>NUCLEOTIDE SEQUENCE</scope>
    <source>
        <strain evidence="2">WA0000018081</strain>
    </source>
</reference>
<dbReference type="InterPro" id="IPR026680">
    <property type="entry name" value="CCDC137"/>
</dbReference>
<keyword evidence="3" id="KW-1185">Reference proteome</keyword>
<feature type="compositionally biased region" description="Low complexity" evidence="1">
    <location>
        <begin position="172"/>
        <end position="190"/>
    </location>
</feature>
<comment type="caution">
    <text evidence="2">The sequence shown here is derived from an EMBL/GenBank/DDBJ whole genome shotgun (WGS) entry which is preliminary data.</text>
</comment>
<evidence type="ECO:0000256" key="1">
    <source>
        <dbReference type="SAM" id="MobiDB-lite"/>
    </source>
</evidence>
<evidence type="ECO:0000313" key="2">
    <source>
        <dbReference type="EMBL" id="KAG2237256.1"/>
    </source>
</evidence>
<accession>A0A8H7SZN2</accession>
<feature type="region of interest" description="Disordered" evidence="1">
    <location>
        <begin position="170"/>
        <end position="232"/>
    </location>
</feature>
<dbReference type="EMBL" id="JAEPRE010000008">
    <property type="protein sequence ID" value="KAG2237256.1"/>
    <property type="molecule type" value="Genomic_DNA"/>
</dbReference>
<gene>
    <name evidence="2" type="ORF">INT48_006660</name>
</gene>
<dbReference type="PANTHER" id="PTHR21838:SF2">
    <property type="entry name" value="COILED-COIL DOMAIN-CONTAINING PROTEIN 137"/>
    <property type="match status" value="1"/>
</dbReference>
<feature type="compositionally biased region" description="Basic residues" evidence="1">
    <location>
        <begin position="1"/>
        <end position="14"/>
    </location>
</feature>
<dbReference type="PANTHER" id="PTHR21838">
    <property type="entry name" value="COILED-COIL DOMAIN-CONTAINING PROTEIN 137"/>
    <property type="match status" value="1"/>
</dbReference>
<feature type="region of interest" description="Disordered" evidence="1">
    <location>
        <begin position="1"/>
        <end position="34"/>
    </location>
</feature>
<protein>
    <submittedName>
        <fullName evidence="2">Uncharacterized protein</fullName>
    </submittedName>
</protein>
<dbReference type="GO" id="GO:0005634">
    <property type="term" value="C:nucleus"/>
    <property type="evidence" value="ECO:0007669"/>
    <property type="project" value="TreeGrafter"/>
</dbReference>
<feature type="region of interest" description="Disordered" evidence="1">
    <location>
        <begin position="91"/>
        <end position="119"/>
    </location>
</feature>
<proteinExistence type="predicted"/>